<dbReference type="PANTHER" id="PTHR44858">
    <property type="entry name" value="TETRATRICOPEPTIDE REPEAT PROTEIN 6"/>
    <property type="match status" value="1"/>
</dbReference>
<dbReference type="PROSITE" id="PS50005">
    <property type="entry name" value="TPR"/>
    <property type="match status" value="1"/>
</dbReference>
<keyword evidence="6" id="KW-1185">Reference proteome</keyword>
<sequence length="285" mass="30862">MSEKLRRWLIAGVMVLGIIPFVWTSIVPLLGSVETGQTSAQETATPTPTSTTQPVQVSQEARQEELKQRLLGQVRGYEAILQTEPENQTALLALFETRKELVQLGAADIKQTIEPLETLIRLNPNDIVFQLELGSIYAQQQRLDDAIAIYDKATKIDPQDYRPLLAKGIVLQLQGKKEEAKPLFNRATEIAPAAFKQQVQAQIQQIEILTSAPKASPTPGQPVAPTPATVPKSDTQTQPVAPAAAPKSDPQTQPVAPAPATTPENNLTNPNNGDIINPPEATPSP</sequence>
<feature type="compositionally biased region" description="Low complexity" evidence="4">
    <location>
        <begin position="254"/>
        <end position="272"/>
    </location>
</feature>
<feature type="repeat" description="TPR" evidence="3">
    <location>
        <begin position="127"/>
        <end position="160"/>
    </location>
</feature>
<dbReference type="InterPro" id="IPR019734">
    <property type="entry name" value="TPR_rpt"/>
</dbReference>
<dbReference type="AlphaFoldDB" id="A0AAV3WJH3"/>
<dbReference type="InterPro" id="IPR011990">
    <property type="entry name" value="TPR-like_helical_dom_sf"/>
</dbReference>
<evidence type="ECO:0000256" key="4">
    <source>
        <dbReference type="SAM" id="MobiDB-lite"/>
    </source>
</evidence>
<organism evidence="5 6">
    <name type="scientific">Microseira wollei NIES-4236</name>
    <dbReference type="NCBI Taxonomy" id="2530354"/>
    <lineage>
        <taxon>Bacteria</taxon>
        <taxon>Bacillati</taxon>
        <taxon>Cyanobacteriota</taxon>
        <taxon>Cyanophyceae</taxon>
        <taxon>Oscillatoriophycideae</taxon>
        <taxon>Aerosakkonematales</taxon>
        <taxon>Aerosakkonemataceae</taxon>
        <taxon>Microseira</taxon>
    </lineage>
</organism>
<dbReference type="RefSeq" id="WP_226586083.1">
    <property type="nucleotide sequence ID" value="NZ_BLAY01000085.1"/>
</dbReference>
<gene>
    <name evidence="5" type="ORF">MiSe_50480</name>
</gene>
<dbReference type="SUPFAM" id="SSF48452">
    <property type="entry name" value="TPR-like"/>
    <property type="match status" value="1"/>
</dbReference>
<dbReference type="Gene3D" id="1.25.40.10">
    <property type="entry name" value="Tetratricopeptide repeat domain"/>
    <property type="match status" value="1"/>
</dbReference>
<keyword evidence="2 3" id="KW-0802">TPR repeat</keyword>
<dbReference type="Proteomes" id="UP001050975">
    <property type="component" value="Unassembled WGS sequence"/>
</dbReference>
<protein>
    <submittedName>
        <fullName evidence="5">Tetratricopeptide TPR_2</fullName>
    </submittedName>
</protein>
<proteinExistence type="predicted"/>
<feature type="region of interest" description="Disordered" evidence="4">
    <location>
        <begin position="213"/>
        <end position="285"/>
    </location>
</feature>
<evidence type="ECO:0000313" key="6">
    <source>
        <dbReference type="Proteomes" id="UP001050975"/>
    </source>
</evidence>
<dbReference type="InterPro" id="IPR050498">
    <property type="entry name" value="Ycf3"/>
</dbReference>
<dbReference type="SMART" id="SM00028">
    <property type="entry name" value="TPR"/>
    <property type="match status" value="2"/>
</dbReference>
<dbReference type="Pfam" id="PF13414">
    <property type="entry name" value="TPR_11"/>
    <property type="match status" value="1"/>
</dbReference>
<keyword evidence="1" id="KW-0677">Repeat</keyword>
<reference evidence="5" key="1">
    <citation type="submission" date="2019-10" db="EMBL/GenBank/DDBJ databases">
        <title>Draft genome sequece of Microseira wollei NIES-4236.</title>
        <authorList>
            <person name="Yamaguchi H."/>
            <person name="Suzuki S."/>
            <person name="Kawachi M."/>
        </authorList>
    </citation>
    <scope>NUCLEOTIDE SEQUENCE</scope>
    <source>
        <strain evidence="5">NIES-4236</strain>
    </source>
</reference>
<name>A0AAV3WJH3_9CYAN</name>
<evidence type="ECO:0000256" key="3">
    <source>
        <dbReference type="PROSITE-ProRule" id="PRU00339"/>
    </source>
</evidence>
<evidence type="ECO:0000313" key="5">
    <source>
        <dbReference type="EMBL" id="GET40239.1"/>
    </source>
</evidence>
<dbReference type="PANTHER" id="PTHR44858:SF1">
    <property type="entry name" value="UDP-N-ACETYLGLUCOSAMINE--PEPTIDE N-ACETYLGLUCOSAMINYLTRANSFERASE SPINDLY-RELATED"/>
    <property type="match status" value="1"/>
</dbReference>
<evidence type="ECO:0000256" key="1">
    <source>
        <dbReference type="ARBA" id="ARBA00022737"/>
    </source>
</evidence>
<accession>A0AAV3WJH3</accession>
<dbReference type="EMBL" id="BLAY01000085">
    <property type="protein sequence ID" value="GET40239.1"/>
    <property type="molecule type" value="Genomic_DNA"/>
</dbReference>
<evidence type="ECO:0000256" key="2">
    <source>
        <dbReference type="ARBA" id="ARBA00022803"/>
    </source>
</evidence>
<comment type="caution">
    <text evidence="5">The sequence shown here is derived from an EMBL/GenBank/DDBJ whole genome shotgun (WGS) entry which is preliminary data.</text>
</comment>